<organism evidence="1 2">
    <name type="scientific">Rhododendron molle</name>
    <name type="common">Chinese azalea</name>
    <name type="synonym">Azalea mollis</name>
    <dbReference type="NCBI Taxonomy" id="49168"/>
    <lineage>
        <taxon>Eukaryota</taxon>
        <taxon>Viridiplantae</taxon>
        <taxon>Streptophyta</taxon>
        <taxon>Embryophyta</taxon>
        <taxon>Tracheophyta</taxon>
        <taxon>Spermatophyta</taxon>
        <taxon>Magnoliopsida</taxon>
        <taxon>eudicotyledons</taxon>
        <taxon>Gunneridae</taxon>
        <taxon>Pentapetalae</taxon>
        <taxon>asterids</taxon>
        <taxon>Ericales</taxon>
        <taxon>Ericaceae</taxon>
        <taxon>Ericoideae</taxon>
        <taxon>Rhodoreae</taxon>
        <taxon>Rhododendron</taxon>
    </lineage>
</organism>
<gene>
    <name evidence="1" type="ORF">RHMOL_Rhmol05G0307300</name>
</gene>
<dbReference type="Proteomes" id="UP001062846">
    <property type="component" value="Chromosome 5"/>
</dbReference>
<sequence>MDGGKRQVPQFELIPNWIWNISNGYLNLSSNLLVGFQQGFVIPIVGYLDLHSNQLRGEIPIPTEGAYVDYSRNNFSSSIPAEIGNYLSSAWFFSLSYNNLSGPIPPSICSGSQLETLNLSNNRFSGTILQCLIDKGTATLSVLNLQNNSLTGNIMGAFPEGCTLRTLELNGNKLDGEIPNSLANCANAEVLNLGTNNINGNFPCFLANLSELRILVLRPNKFRGNIGRGGIHYYLWPKLQIIDLALNNFNGTSFQGNNGLYGAPLTPCCKEVEATPPTMDGRQSDTNEN</sequence>
<proteinExistence type="predicted"/>
<name>A0ACC0NVR4_RHOML</name>
<protein>
    <submittedName>
        <fullName evidence="1">Uncharacterized protein</fullName>
    </submittedName>
</protein>
<reference evidence="1" key="1">
    <citation type="submission" date="2022-02" db="EMBL/GenBank/DDBJ databases">
        <title>Plant Genome Project.</title>
        <authorList>
            <person name="Zhang R.-G."/>
        </authorList>
    </citation>
    <scope>NUCLEOTIDE SEQUENCE</scope>
    <source>
        <strain evidence="1">AT1</strain>
    </source>
</reference>
<evidence type="ECO:0000313" key="1">
    <source>
        <dbReference type="EMBL" id="KAI8557086.1"/>
    </source>
</evidence>
<keyword evidence="2" id="KW-1185">Reference proteome</keyword>
<evidence type="ECO:0000313" key="2">
    <source>
        <dbReference type="Proteomes" id="UP001062846"/>
    </source>
</evidence>
<accession>A0ACC0NVR4</accession>
<dbReference type="EMBL" id="CM046392">
    <property type="protein sequence ID" value="KAI8557086.1"/>
    <property type="molecule type" value="Genomic_DNA"/>
</dbReference>
<comment type="caution">
    <text evidence="1">The sequence shown here is derived from an EMBL/GenBank/DDBJ whole genome shotgun (WGS) entry which is preliminary data.</text>
</comment>